<accession>A0A6P2C1V2</accession>
<organism evidence="2 3">
    <name type="scientific">Trebonia kvetii</name>
    <dbReference type="NCBI Taxonomy" id="2480626"/>
    <lineage>
        <taxon>Bacteria</taxon>
        <taxon>Bacillati</taxon>
        <taxon>Actinomycetota</taxon>
        <taxon>Actinomycetes</taxon>
        <taxon>Streptosporangiales</taxon>
        <taxon>Treboniaceae</taxon>
        <taxon>Trebonia</taxon>
    </lineage>
</organism>
<keyword evidence="3" id="KW-1185">Reference proteome</keyword>
<dbReference type="GO" id="GO:0032791">
    <property type="term" value="F:lead ion binding"/>
    <property type="evidence" value="ECO:0007669"/>
    <property type="project" value="TreeGrafter"/>
</dbReference>
<feature type="domain" description="HTH arsR-type" evidence="1">
    <location>
        <begin position="1"/>
        <end position="94"/>
    </location>
</feature>
<dbReference type="InterPro" id="IPR001845">
    <property type="entry name" value="HTH_ArsR_DNA-bd_dom"/>
</dbReference>
<dbReference type="AlphaFoldDB" id="A0A6P2C1V2"/>
<name>A0A6P2C1V2_9ACTN</name>
<dbReference type="GO" id="GO:0046686">
    <property type="term" value="P:response to cadmium ion"/>
    <property type="evidence" value="ECO:0007669"/>
    <property type="project" value="TreeGrafter"/>
</dbReference>
<evidence type="ECO:0000313" key="2">
    <source>
        <dbReference type="EMBL" id="TVZ03443.1"/>
    </source>
</evidence>
<evidence type="ECO:0000259" key="1">
    <source>
        <dbReference type="PROSITE" id="PS50987"/>
    </source>
</evidence>
<dbReference type="SMART" id="SM00418">
    <property type="entry name" value="HTH_ARSR"/>
    <property type="match status" value="1"/>
</dbReference>
<dbReference type="CDD" id="cd00090">
    <property type="entry name" value="HTH_ARSR"/>
    <property type="match status" value="1"/>
</dbReference>
<protein>
    <submittedName>
        <fullName evidence="2">Transcriptional regulator</fullName>
    </submittedName>
</protein>
<sequence>MEPDADLAALGHLIGDQNRARMLQILLGGTPQSGSALAAATGISRSLASAHLKKLTAGGLLRAESLGRQRLYSIAGQPVADALEALLMLAPARPVHSLSGSARRRSMRMARTCYDHLAGITGVAITEALAARHAIGERDGAWVLGERAGTVFAAAGIDVVSVPRGTRPLLRPCADWTERGRHHLAGALGAALAADLVRRDWVRRHDGSRIVTVTPAGLAGLDDWLGIDLGQLRATAAA</sequence>
<dbReference type="Proteomes" id="UP000460272">
    <property type="component" value="Unassembled WGS sequence"/>
</dbReference>
<evidence type="ECO:0000313" key="3">
    <source>
        <dbReference type="Proteomes" id="UP000460272"/>
    </source>
</evidence>
<dbReference type="Pfam" id="PF12840">
    <property type="entry name" value="HTH_20"/>
    <property type="match status" value="1"/>
</dbReference>
<dbReference type="EMBL" id="RPFW01000004">
    <property type="protein sequence ID" value="TVZ03443.1"/>
    <property type="molecule type" value="Genomic_DNA"/>
</dbReference>
<proteinExistence type="predicted"/>
<dbReference type="OrthoDB" id="3232131at2"/>
<comment type="caution">
    <text evidence="2">The sequence shown here is derived from an EMBL/GenBank/DDBJ whole genome shotgun (WGS) entry which is preliminary data.</text>
</comment>
<dbReference type="GO" id="GO:0003677">
    <property type="term" value="F:DNA binding"/>
    <property type="evidence" value="ECO:0007669"/>
    <property type="project" value="TreeGrafter"/>
</dbReference>
<dbReference type="InterPro" id="IPR011991">
    <property type="entry name" value="ArsR-like_HTH"/>
</dbReference>
<dbReference type="GO" id="GO:0010288">
    <property type="term" value="P:response to lead ion"/>
    <property type="evidence" value="ECO:0007669"/>
    <property type="project" value="TreeGrafter"/>
</dbReference>
<dbReference type="GO" id="GO:0097063">
    <property type="term" value="F:cadmium ion sensor activity"/>
    <property type="evidence" value="ECO:0007669"/>
    <property type="project" value="TreeGrafter"/>
</dbReference>
<dbReference type="Gene3D" id="1.10.10.10">
    <property type="entry name" value="Winged helix-like DNA-binding domain superfamily/Winged helix DNA-binding domain"/>
    <property type="match status" value="1"/>
</dbReference>
<dbReference type="GO" id="GO:0003700">
    <property type="term" value="F:DNA-binding transcription factor activity"/>
    <property type="evidence" value="ECO:0007669"/>
    <property type="project" value="InterPro"/>
</dbReference>
<dbReference type="SUPFAM" id="SSF46785">
    <property type="entry name" value="Winged helix' DNA-binding domain"/>
    <property type="match status" value="1"/>
</dbReference>
<reference evidence="2 3" key="1">
    <citation type="submission" date="2018-11" db="EMBL/GenBank/DDBJ databases">
        <title>Trebonia kvetii gen.nov., sp.nov., a novel acidophilic actinobacterium, and proposal of the new actinobacterial family Treboniaceae fam. nov.</title>
        <authorList>
            <person name="Rapoport D."/>
            <person name="Sagova-Mareckova M."/>
            <person name="Sedlacek I."/>
            <person name="Provaznik J."/>
            <person name="Kralova S."/>
            <person name="Pavlinic D."/>
            <person name="Benes V."/>
            <person name="Kopecky J."/>
        </authorList>
    </citation>
    <scope>NUCLEOTIDE SEQUENCE [LARGE SCALE GENOMIC DNA]</scope>
    <source>
        <strain evidence="2 3">15Tr583</strain>
    </source>
</reference>
<dbReference type="RefSeq" id="WP_145856213.1">
    <property type="nucleotide sequence ID" value="NZ_RPFW01000004.1"/>
</dbReference>
<dbReference type="InterPro" id="IPR036388">
    <property type="entry name" value="WH-like_DNA-bd_sf"/>
</dbReference>
<dbReference type="InterPro" id="IPR036390">
    <property type="entry name" value="WH_DNA-bd_sf"/>
</dbReference>
<dbReference type="InterPro" id="IPR052543">
    <property type="entry name" value="HTH_Metal-responsive_Reg"/>
</dbReference>
<dbReference type="PANTHER" id="PTHR39168:SF1">
    <property type="entry name" value="TRANSCRIPTIONAL REGULATORY PROTEIN"/>
    <property type="match status" value="1"/>
</dbReference>
<dbReference type="PROSITE" id="PS50987">
    <property type="entry name" value="HTH_ARSR_2"/>
    <property type="match status" value="1"/>
</dbReference>
<gene>
    <name evidence="2" type="ORF">EAS64_23920</name>
</gene>
<dbReference type="PANTHER" id="PTHR39168">
    <property type="entry name" value="TRANSCRIPTIONAL REGULATOR-RELATED"/>
    <property type="match status" value="1"/>
</dbReference>